<keyword evidence="3" id="KW-0240">DNA-directed RNA polymerase</keyword>
<dbReference type="Gene3D" id="3.30.1360.10">
    <property type="entry name" value="RNA polymerase, RBP11-like subunit"/>
    <property type="match status" value="2"/>
</dbReference>
<dbReference type="SUPFAM" id="SSF56553">
    <property type="entry name" value="Insert subdomain of RNA polymerase alpha subunit"/>
    <property type="match status" value="1"/>
</dbReference>
<comment type="subcellular location">
    <subcellularLocation>
        <location evidence="1">Nucleus</location>
    </subcellularLocation>
</comment>
<evidence type="ECO:0000256" key="5">
    <source>
        <dbReference type="ARBA" id="ARBA00023242"/>
    </source>
</evidence>
<dbReference type="CDD" id="cd07032">
    <property type="entry name" value="RNAP_I_II_AC40"/>
    <property type="match status" value="1"/>
</dbReference>
<dbReference type="InterPro" id="IPR011262">
    <property type="entry name" value="DNA-dir_RNA_pol_insert"/>
</dbReference>
<dbReference type="AlphaFoldDB" id="A0A8J6APT4"/>
<dbReference type="GO" id="GO:0046983">
    <property type="term" value="F:protein dimerization activity"/>
    <property type="evidence" value="ECO:0007669"/>
    <property type="project" value="InterPro"/>
</dbReference>
<dbReference type="InterPro" id="IPR022842">
    <property type="entry name" value="RNAP_Rpo3/Rpb3/RPAC1"/>
</dbReference>
<organism evidence="8 9">
    <name type="scientific">Carpediemonas membranifera</name>
    <dbReference type="NCBI Taxonomy" id="201153"/>
    <lineage>
        <taxon>Eukaryota</taxon>
        <taxon>Metamonada</taxon>
        <taxon>Carpediemonas-like organisms</taxon>
        <taxon>Carpediemonas</taxon>
    </lineage>
</organism>
<dbReference type="Proteomes" id="UP000717585">
    <property type="component" value="Unassembled WGS sequence"/>
</dbReference>
<dbReference type="PANTHER" id="PTHR11800:SF13">
    <property type="entry name" value="DNA-DIRECTED RNA POLYMERASES I AND III SUBUNIT RPAC1"/>
    <property type="match status" value="1"/>
</dbReference>
<evidence type="ECO:0000259" key="7">
    <source>
        <dbReference type="SMART" id="SM00662"/>
    </source>
</evidence>
<evidence type="ECO:0000256" key="1">
    <source>
        <dbReference type="ARBA" id="ARBA00004123"/>
    </source>
</evidence>
<dbReference type="InterPro" id="IPR050518">
    <property type="entry name" value="Rpo3/RPB3_RNA_Pol_subunit"/>
</dbReference>
<dbReference type="InterPro" id="IPR001514">
    <property type="entry name" value="DNA-dir_RNA_pol_30-40kDasu_CS"/>
</dbReference>
<dbReference type="HAMAP" id="MF_00320">
    <property type="entry name" value="RNApol_arch_Rpo3"/>
    <property type="match status" value="1"/>
</dbReference>
<dbReference type="InterPro" id="IPR011263">
    <property type="entry name" value="DNA-dir_RNA_pol_RpoA/D/Rpb3"/>
</dbReference>
<keyword evidence="4" id="KW-0804">Transcription</keyword>
<dbReference type="InterPro" id="IPR036643">
    <property type="entry name" value="RNApol_insert_sf"/>
</dbReference>
<dbReference type="SMART" id="SM00662">
    <property type="entry name" value="RPOLD"/>
    <property type="match status" value="1"/>
</dbReference>
<dbReference type="GO" id="GO:0005666">
    <property type="term" value="C:RNA polymerase III complex"/>
    <property type="evidence" value="ECO:0007669"/>
    <property type="project" value="TreeGrafter"/>
</dbReference>
<evidence type="ECO:0000256" key="3">
    <source>
        <dbReference type="ARBA" id="ARBA00022478"/>
    </source>
</evidence>
<dbReference type="GO" id="GO:0003899">
    <property type="term" value="F:DNA-directed RNA polymerase activity"/>
    <property type="evidence" value="ECO:0007669"/>
    <property type="project" value="InterPro"/>
</dbReference>
<comment type="similarity">
    <text evidence="6">Belongs to the archaeal Rpo3/eukaryotic RPB3 RNA polymerase subunit family.</text>
</comment>
<dbReference type="GO" id="GO:0005736">
    <property type="term" value="C:RNA polymerase I complex"/>
    <property type="evidence" value="ECO:0007669"/>
    <property type="project" value="TreeGrafter"/>
</dbReference>
<name>A0A8J6APT4_9EUKA</name>
<dbReference type="Pfam" id="PF01000">
    <property type="entry name" value="RNA_pol_A_bac"/>
    <property type="match status" value="1"/>
</dbReference>
<keyword evidence="5" id="KW-0539">Nucleus</keyword>
<feature type="domain" description="DNA-directed RNA polymerase RpoA/D/Rpb3-type" evidence="7">
    <location>
        <begin position="52"/>
        <end position="373"/>
    </location>
</feature>
<evidence type="ECO:0000256" key="6">
    <source>
        <dbReference type="ARBA" id="ARBA00025804"/>
    </source>
</evidence>
<dbReference type="InterPro" id="IPR033901">
    <property type="entry name" value="RNAPI/III_AC40"/>
</dbReference>
<evidence type="ECO:0000256" key="2">
    <source>
        <dbReference type="ARBA" id="ARBA00022083"/>
    </source>
</evidence>
<gene>
    <name evidence="8" type="ORF">J8273_8610</name>
</gene>
<dbReference type="Pfam" id="PF01193">
    <property type="entry name" value="RNA_pol_L"/>
    <property type="match status" value="1"/>
</dbReference>
<dbReference type="Gene3D" id="2.170.120.12">
    <property type="entry name" value="DNA-directed RNA polymerase, insert domain"/>
    <property type="match status" value="1"/>
</dbReference>
<evidence type="ECO:0000313" key="8">
    <source>
        <dbReference type="EMBL" id="KAG9389923.1"/>
    </source>
</evidence>
<dbReference type="GO" id="GO:0006351">
    <property type="term" value="P:DNA-templated transcription"/>
    <property type="evidence" value="ECO:0007669"/>
    <property type="project" value="InterPro"/>
</dbReference>
<evidence type="ECO:0000256" key="4">
    <source>
        <dbReference type="ARBA" id="ARBA00023163"/>
    </source>
</evidence>
<comment type="caution">
    <text evidence="8">The sequence shown here is derived from an EMBL/GenBank/DDBJ whole genome shotgun (WGS) entry which is preliminary data.</text>
</comment>
<dbReference type="Gene3D" id="3.30.70.20">
    <property type="match status" value="1"/>
</dbReference>
<dbReference type="EMBL" id="JAHDYR010000067">
    <property type="protein sequence ID" value="KAG9389923.1"/>
    <property type="molecule type" value="Genomic_DNA"/>
</dbReference>
<reference evidence="8" key="1">
    <citation type="submission" date="2021-05" db="EMBL/GenBank/DDBJ databases">
        <title>A free-living protist that lacks canonical eukaryotic 1 DNA replication and segregation systems.</title>
        <authorList>
            <person name="Salas-Leiva D.E."/>
            <person name="Tromer E.C."/>
            <person name="Curtis B.A."/>
            <person name="Jerlstrom-Hultqvist J."/>
            <person name="Kolisko M."/>
            <person name="Yi Z."/>
            <person name="Salas-Leiva J.S."/>
            <person name="Gallot-Lavallee L."/>
            <person name="Kops G.J.P.L."/>
            <person name="Archibald J.M."/>
            <person name="Simpson A.G.B."/>
            <person name="Roger A.J."/>
        </authorList>
    </citation>
    <scope>NUCLEOTIDE SEQUENCE</scope>
    <source>
        <strain evidence="8">BICM</strain>
    </source>
</reference>
<accession>A0A8J6APT4</accession>
<dbReference type="PROSITE" id="PS00446">
    <property type="entry name" value="RNA_POL_D_30KD"/>
    <property type="match status" value="1"/>
</dbReference>
<dbReference type="OrthoDB" id="270173at2759"/>
<proteinExistence type="inferred from homology"/>
<dbReference type="PANTHER" id="PTHR11800">
    <property type="entry name" value="DNA-DIRECTED RNA POLYMERASE"/>
    <property type="match status" value="1"/>
</dbReference>
<dbReference type="InterPro" id="IPR036603">
    <property type="entry name" value="RBP11-like"/>
</dbReference>
<protein>
    <recommendedName>
        <fullName evidence="2">DNA-directed RNA polymerases I and III subunit RPAC1</fullName>
    </recommendedName>
</protein>
<evidence type="ECO:0000313" key="9">
    <source>
        <dbReference type="Proteomes" id="UP000717585"/>
    </source>
</evidence>
<dbReference type="GO" id="GO:0003677">
    <property type="term" value="F:DNA binding"/>
    <property type="evidence" value="ECO:0007669"/>
    <property type="project" value="InterPro"/>
</dbReference>
<keyword evidence="9" id="KW-1185">Reference proteome</keyword>
<sequence length="394" mass="43675">MERADPDQFAQVSKYGISNTATTSGTAFSLSTPENQVSEQLSVKILSKHENELEFELINADPSIANALRRIMISEVPTVAIEKAVIKNNTSIMQDEVLAHRIGLVPLRLDPSQFEYFATDGSESGTELNTIVFTLKVDCKMENGVLTPDNGIVYSRDLVWHRDESHQYNDRLTHDEAGNELPLPGPVHGDIPIMKLCQGQSLDLELHCVKGVGRDHAKFSPVGTAVYRLQNDIRLSKEMLGEEKINVKKLSGAEKVQVKTMNKLRHDLVTRCPLSLNPGTSTGSDTSSVFKLIETKSMLDGDKLYKVKLNNPSSCTMCRECIQDDELATHVQLLKVKGDYLFKVESIGSMEPEDIVRKALAVLKDKCAKVRQTIEDNTEKKGGAAGEEVDDEEM</sequence>
<dbReference type="SUPFAM" id="SSF55257">
    <property type="entry name" value="RBP11-like subunits of RNA polymerase"/>
    <property type="match status" value="1"/>
</dbReference>